<evidence type="ECO:0000313" key="3">
    <source>
        <dbReference type="Proteomes" id="UP000001357"/>
    </source>
</evidence>
<dbReference type="InParanoid" id="A9USY9"/>
<feature type="compositionally biased region" description="Low complexity" evidence="1">
    <location>
        <begin position="41"/>
        <end position="50"/>
    </location>
</feature>
<organism evidence="2 3">
    <name type="scientific">Monosiga brevicollis</name>
    <name type="common">Choanoflagellate</name>
    <dbReference type="NCBI Taxonomy" id="81824"/>
    <lineage>
        <taxon>Eukaryota</taxon>
        <taxon>Choanoflagellata</taxon>
        <taxon>Craspedida</taxon>
        <taxon>Salpingoecidae</taxon>
        <taxon>Monosiga</taxon>
    </lineage>
</organism>
<dbReference type="AlphaFoldDB" id="A9USY9"/>
<dbReference type="GeneID" id="5888854"/>
<evidence type="ECO:0000313" key="2">
    <source>
        <dbReference type="EMBL" id="EDQ91151.1"/>
    </source>
</evidence>
<dbReference type="KEGG" id="mbr:MONBRDRAFT_23290"/>
<feature type="region of interest" description="Disordered" evidence="1">
    <location>
        <begin position="367"/>
        <end position="425"/>
    </location>
</feature>
<reference evidence="2 3" key="1">
    <citation type="journal article" date="2008" name="Nature">
        <title>The genome of the choanoflagellate Monosiga brevicollis and the origin of metazoans.</title>
        <authorList>
            <consortium name="JGI Sequencing"/>
            <person name="King N."/>
            <person name="Westbrook M.J."/>
            <person name="Young S.L."/>
            <person name="Kuo A."/>
            <person name="Abedin M."/>
            <person name="Chapman J."/>
            <person name="Fairclough S."/>
            <person name="Hellsten U."/>
            <person name="Isogai Y."/>
            <person name="Letunic I."/>
            <person name="Marr M."/>
            <person name="Pincus D."/>
            <person name="Putnam N."/>
            <person name="Rokas A."/>
            <person name="Wright K.J."/>
            <person name="Zuzow R."/>
            <person name="Dirks W."/>
            <person name="Good M."/>
            <person name="Goodstein D."/>
            <person name="Lemons D."/>
            <person name="Li W."/>
            <person name="Lyons J.B."/>
            <person name="Morris A."/>
            <person name="Nichols S."/>
            <person name="Richter D.J."/>
            <person name="Salamov A."/>
            <person name="Bork P."/>
            <person name="Lim W.A."/>
            <person name="Manning G."/>
            <person name="Miller W.T."/>
            <person name="McGinnis W."/>
            <person name="Shapiro H."/>
            <person name="Tjian R."/>
            <person name="Grigoriev I.V."/>
            <person name="Rokhsar D."/>
        </authorList>
    </citation>
    <scope>NUCLEOTIDE SEQUENCE [LARGE SCALE GENOMIC DNA]</scope>
    <source>
        <strain evidence="3">MX1 / ATCC 50154</strain>
    </source>
</reference>
<name>A9USY9_MONBE</name>
<gene>
    <name evidence="2" type="ORF">MONBRDRAFT_23290</name>
</gene>
<evidence type="ECO:0000256" key="1">
    <source>
        <dbReference type="SAM" id="MobiDB-lite"/>
    </source>
</evidence>
<feature type="region of interest" description="Disordered" evidence="1">
    <location>
        <begin position="40"/>
        <end position="67"/>
    </location>
</feature>
<dbReference type="EMBL" id="CH991545">
    <property type="protein sequence ID" value="EDQ91151.1"/>
    <property type="molecule type" value="Genomic_DNA"/>
</dbReference>
<protein>
    <recommendedName>
        <fullName evidence="4">BZIP domain-containing protein</fullName>
    </recommendedName>
</protein>
<feature type="compositionally biased region" description="Basic and acidic residues" evidence="1">
    <location>
        <begin position="51"/>
        <end position="62"/>
    </location>
</feature>
<dbReference type="Proteomes" id="UP000001357">
    <property type="component" value="Unassembled WGS sequence"/>
</dbReference>
<evidence type="ECO:0008006" key="4">
    <source>
        <dbReference type="Google" id="ProtNLM"/>
    </source>
</evidence>
<feature type="compositionally biased region" description="Basic residues" evidence="1">
    <location>
        <begin position="391"/>
        <end position="405"/>
    </location>
</feature>
<proteinExistence type="predicted"/>
<feature type="region of interest" description="Disordered" evidence="1">
    <location>
        <begin position="164"/>
        <end position="213"/>
    </location>
</feature>
<keyword evidence="3" id="KW-1185">Reference proteome</keyword>
<accession>A9USY9</accession>
<sequence>MAALPPVSTGFFAGNTLASSMNDRAAAAINSNNNYPGWGISNNNNANDNNDNSKIDKSDNSDRNNNNHNLGGIELPLWSPSLILNSPTWLAAITSAGAADGHEQNTAFNGTHFFNNWQASSAQAQEPAQYRAKQCILAFNPTRPEPCCASPTMALPGGDVPIKPNTLPRGSGASLSSSMDGVGHQWQPASKATGADAYPSAKRAHHEDSCRTPSPASIGCALSPLLEAADTADAAGASPSQPLEQLCALLQETPAEREIESQVTSNQANLILSSPSPGDEAEHSASCVLSALHEVVLPSADVVQDSALGYESGTDASVHLVAPSIPTAVDTDILASNPVQSSTLVDFGVDLELLEEETTREALSAAFEATPSTQASKPALTSTTAASSSKRAPRRRRRRRHRVRRRMAELPPSQQQRQRDQARIAAQRRRAKQLASDARVESAIERALARRQLLEQLQADLASQLEVLRGVVRQRYGTRT</sequence>
<feature type="compositionally biased region" description="Low complexity" evidence="1">
    <location>
        <begin position="375"/>
        <end position="389"/>
    </location>
</feature>
<dbReference type="RefSeq" id="XP_001743573.1">
    <property type="nucleotide sequence ID" value="XM_001743521.1"/>
</dbReference>